<keyword evidence="3 5" id="KW-0689">Ribosomal protein</keyword>
<dbReference type="Pfam" id="PF01386">
    <property type="entry name" value="Ribosomal_L25p"/>
    <property type="match status" value="1"/>
</dbReference>
<dbReference type="InterPro" id="IPR020056">
    <property type="entry name" value="Rbsml_bL25/Gln-tRNA_synth_N"/>
</dbReference>
<dbReference type="InterPro" id="IPR020057">
    <property type="entry name" value="Ribosomal_bL25_b-dom"/>
</dbReference>
<dbReference type="Gene3D" id="2.170.120.20">
    <property type="entry name" value="Ribosomal protein L25, beta domain"/>
    <property type="match status" value="1"/>
</dbReference>
<evidence type="ECO:0000256" key="4">
    <source>
        <dbReference type="ARBA" id="ARBA00023274"/>
    </source>
</evidence>
<dbReference type="SUPFAM" id="SSF50715">
    <property type="entry name" value="Ribosomal protein L25-like"/>
    <property type="match status" value="1"/>
</dbReference>
<dbReference type="GO" id="GO:0003735">
    <property type="term" value="F:structural constituent of ribosome"/>
    <property type="evidence" value="ECO:0007669"/>
    <property type="project" value="InterPro"/>
</dbReference>
<evidence type="ECO:0000256" key="2">
    <source>
        <dbReference type="ARBA" id="ARBA00022884"/>
    </source>
</evidence>
<keyword evidence="1 5" id="KW-0699">rRNA-binding</keyword>
<proteinExistence type="inferred from homology"/>
<evidence type="ECO:0000256" key="6">
    <source>
        <dbReference type="SAM" id="MobiDB-lite"/>
    </source>
</evidence>
<dbReference type="InterPro" id="IPR037121">
    <property type="entry name" value="Ribosomal_bL25_C"/>
</dbReference>
<feature type="region of interest" description="Disordered" evidence="6">
    <location>
        <begin position="185"/>
        <end position="214"/>
    </location>
</feature>
<feature type="domain" description="Large ribosomal subunit protein bL25 L25" evidence="7">
    <location>
        <begin position="5"/>
        <end position="92"/>
    </location>
</feature>
<keyword evidence="4 5" id="KW-0687">Ribonucleoprotein</keyword>
<evidence type="ECO:0000256" key="1">
    <source>
        <dbReference type="ARBA" id="ARBA00022730"/>
    </source>
</evidence>
<dbReference type="CDD" id="cd00495">
    <property type="entry name" value="Ribosomal_L25_TL5_CTC"/>
    <property type="match status" value="1"/>
</dbReference>
<dbReference type="PANTHER" id="PTHR33284">
    <property type="entry name" value="RIBOSOMAL PROTEIN L25/GLN-TRNA SYNTHETASE, ANTI-CODON-BINDING DOMAIN-CONTAINING PROTEIN"/>
    <property type="match status" value="1"/>
</dbReference>
<evidence type="ECO:0000256" key="3">
    <source>
        <dbReference type="ARBA" id="ARBA00022980"/>
    </source>
</evidence>
<name>A0AA95JBN5_9BACL</name>
<dbReference type="HAMAP" id="MF_01334">
    <property type="entry name" value="Ribosomal_bL25_CTC"/>
    <property type="match status" value="1"/>
</dbReference>
<dbReference type="NCBIfam" id="TIGR00731">
    <property type="entry name" value="bL25_bact_ctc"/>
    <property type="match status" value="1"/>
</dbReference>
<keyword evidence="2 5" id="KW-0694">RNA-binding</keyword>
<dbReference type="Proteomes" id="UP001178662">
    <property type="component" value="Chromosome"/>
</dbReference>
<dbReference type="GO" id="GO:0008097">
    <property type="term" value="F:5S rRNA binding"/>
    <property type="evidence" value="ECO:0007669"/>
    <property type="project" value="InterPro"/>
</dbReference>
<accession>A0AA95JBN5</accession>
<dbReference type="Gene3D" id="2.40.240.10">
    <property type="entry name" value="Ribosomal Protein L25, Chain P"/>
    <property type="match status" value="1"/>
</dbReference>
<sequence length="214" mass="23491">MNQTLQVEQREVMSQGALRQIRLAGKLPGVVYGKGLESPVTITLESKQVQALLRSNPHSVIEMDVPRIGKQTVMMAEIQRDSMSREVQHIDFKRIDMNEKIHTSVRIELQGKSIGEQEGGMIQIIMHELEIECYPKDIPDAIVADVSTLAVGDQLSVSDLKLPAGVASREEASTVIVSILAPQKALSEDEADAAADKAEEDRKHSEAAQAVDKK</sequence>
<feature type="compositionally biased region" description="Basic and acidic residues" evidence="6">
    <location>
        <begin position="194"/>
        <end position="214"/>
    </location>
</feature>
<dbReference type="InterPro" id="IPR029751">
    <property type="entry name" value="Ribosomal_L25_dom"/>
</dbReference>
<dbReference type="Pfam" id="PF14693">
    <property type="entry name" value="Ribosomal_TL5_C"/>
    <property type="match status" value="1"/>
</dbReference>
<evidence type="ECO:0000313" key="10">
    <source>
        <dbReference type="Proteomes" id="UP001178662"/>
    </source>
</evidence>
<dbReference type="PANTHER" id="PTHR33284:SF1">
    <property type="entry name" value="RIBOSOMAL PROTEIN L25_GLN-TRNA SYNTHETASE, ANTI-CODON-BINDING DOMAIN-CONTAINING PROTEIN"/>
    <property type="match status" value="1"/>
</dbReference>
<dbReference type="EMBL" id="CP119317">
    <property type="protein sequence ID" value="WEK54276.1"/>
    <property type="molecule type" value="Genomic_DNA"/>
</dbReference>
<comment type="subunit">
    <text evidence="5">Part of the 50S ribosomal subunit; part of the 5S rRNA/L5/L18/L25 subcomplex. Contacts the 5S rRNA. Binds to the 5S rRNA independently of L5 and L18.</text>
</comment>
<organism evidence="9 10">
    <name type="scientific">Candidatus Cohnella colombiensis</name>
    <dbReference type="NCBI Taxonomy" id="3121368"/>
    <lineage>
        <taxon>Bacteria</taxon>
        <taxon>Bacillati</taxon>
        <taxon>Bacillota</taxon>
        <taxon>Bacilli</taxon>
        <taxon>Bacillales</taxon>
        <taxon>Paenibacillaceae</taxon>
        <taxon>Cohnella</taxon>
    </lineage>
</organism>
<reference evidence="9" key="1">
    <citation type="submission" date="2023-03" db="EMBL/GenBank/DDBJ databases">
        <title>Andean soil-derived lignocellulolytic bacterial consortium as a source of novel taxa and putative plastic-active enzymes.</title>
        <authorList>
            <person name="Diaz-Garcia L."/>
            <person name="Chuvochina M."/>
            <person name="Feuerriegel G."/>
            <person name="Bunk B."/>
            <person name="Sproer C."/>
            <person name="Streit W.R."/>
            <person name="Rodriguez L.M."/>
            <person name="Overmann J."/>
            <person name="Jimenez D.J."/>
        </authorList>
    </citation>
    <scope>NUCLEOTIDE SEQUENCE</scope>
    <source>
        <strain evidence="9">MAG 2441</strain>
    </source>
</reference>
<dbReference type="GO" id="GO:0022625">
    <property type="term" value="C:cytosolic large ribosomal subunit"/>
    <property type="evidence" value="ECO:0007669"/>
    <property type="project" value="TreeGrafter"/>
</dbReference>
<evidence type="ECO:0000259" key="8">
    <source>
        <dbReference type="Pfam" id="PF14693"/>
    </source>
</evidence>
<keyword evidence="10" id="KW-1185">Reference proteome</keyword>
<feature type="domain" description="Large ribosomal subunit protein bL25 beta" evidence="8">
    <location>
        <begin position="100"/>
        <end position="183"/>
    </location>
</feature>
<evidence type="ECO:0000256" key="5">
    <source>
        <dbReference type="HAMAP-Rule" id="MF_01334"/>
    </source>
</evidence>
<evidence type="ECO:0000313" key="9">
    <source>
        <dbReference type="EMBL" id="WEK54276.1"/>
    </source>
</evidence>
<dbReference type="AlphaFoldDB" id="A0AA95JBN5"/>
<dbReference type="GO" id="GO:0006412">
    <property type="term" value="P:translation"/>
    <property type="evidence" value="ECO:0007669"/>
    <property type="project" value="UniProtKB-UniRule"/>
</dbReference>
<evidence type="ECO:0000259" key="7">
    <source>
        <dbReference type="Pfam" id="PF01386"/>
    </source>
</evidence>
<dbReference type="InterPro" id="IPR020930">
    <property type="entry name" value="Ribosomal_uL5_bac-type"/>
</dbReference>
<dbReference type="InterPro" id="IPR011035">
    <property type="entry name" value="Ribosomal_bL25/Gln-tRNA_synth"/>
</dbReference>
<comment type="function">
    <text evidence="5">This is one of the proteins that binds to the 5S RNA in the ribosome where it forms part of the central protuberance.</text>
</comment>
<comment type="similarity">
    <text evidence="5">Belongs to the bacterial ribosomal protein bL25 family. CTC subfamily.</text>
</comment>
<protein>
    <recommendedName>
        <fullName evidence="5">Large ribosomal subunit protein bL25</fullName>
    </recommendedName>
    <alternativeName>
        <fullName evidence="5">General stress protein CTC</fullName>
    </alternativeName>
</protein>
<dbReference type="InterPro" id="IPR001021">
    <property type="entry name" value="Ribosomal_bL25_long"/>
</dbReference>
<gene>
    <name evidence="5" type="primary">rplY</name>
    <name evidence="5" type="synonym">ctc</name>
    <name evidence="9" type="ORF">P0Y55_17295</name>
</gene>